<dbReference type="GO" id="GO:0006865">
    <property type="term" value="P:amino acid transport"/>
    <property type="evidence" value="ECO:0007669"/>
    <property type="project" value="UniProtKB-KW"/>
</dbReference>
<dbReference type="Pfam" id="PF13458">
    <property type="entry name" value="Peripla_BP_6"/>
    <property type="match status" value="1"/>
</dbReference>
<reference evidence="6 7" key="1">
    <citation type="submission" date="2018-06" db="EMBL/GenBank/DDBJ databases">
        <title>Genomic Encyclopedia of Type Strains, Phase IV (KMG-IV): sequencing the most valuable type-strain genomes for metagenomic binning, comparative biology and taxonomic classification.</title>
        <authorList>
            <person name="Goeker M."/>
        </authorList>
    </citation>
    <scope>NUCLEOTIDE SEQUENCE [LARGE SCALE GENOMIC DNA]</scope>
    <source>
        <strain evidence="6 7">DSM 22112</strain>
    </source>
</reference>
<dbReference type="InterPro" id="IPR028082">
    <property type="entry name" value="Peripla_BP_I"/>
</dbReference>
<evidence type="ECO:0000256" key="1">
    <source>
        <dbReference type="ARBA" id="ARBA00010062"/>
    </source>
</evidence>
<evidence type="ECO:0000256" key="4">
    <source>
        <dbReference type="ARBA" id="ARBA00022970"/>
    </source>
</evidence>
<dbReference type="InterPro" id="IPR051010">
    <property type="entry name" value="BCAA_transport"/>
</dbReference>
<dbReference type="Gene3D" id="3.40.50.2300">
    <property type="match status" value="2"/>
</dbReference>
<dbReference type="EMBL" id="QNRX01000002">
    <property type="protein sequence ID" value="RBP69002.1"/>
    <property type="molecule type" value="Genomic_DNA"/>
</dbReference>
<evidence type="ECO:0000256" key="3">
    <source>
        <dbReference type="ARBA" id="ARBA00022729"/>
    </source>
</evidence>
<proteinExistence type="inferred from homology"/>
<keyword evidence="2" id="KW-0813">Transport</keyword>
<organism evidence="6 7">
    <name type="scientific">Alkalibaculum bacchi</name>
    <dbReference type="NCBI Taxonomy" id="645887"/>
    <lineage>
        <taxon>Bacteria</taxon>
        <taxon>Bacillati</taxon>
        <taxon>Bacillota</taxon>
        <taxon>Clostridia</taxon>
        <taxon>Eubacteriales</taxon>
        <taxon>Eubacteriaceae</taxon>
        <taxon>Alkalibaculum</taxon>
    </lineage>
</organism>
<feature type="domain" description="Leucine-binding protein" evidence="5">
    <location>
        <begin position="35"/>
        <end position="372"/>
    </location>
</feature>
<keyword evidence="7" id="KW-1185">Reference proteome</keyword>
<accession>A0A366IEZ3</accession>
<dbReference type="Proteomes" id="UP000253490">
    <property type="component" value="Unassembled WGS sequence"/>
</dbReference>
<keyword evidence="4" id="KW-0029">Amino-acid transport</keyword>
<dbReference type="PANTHER" id="PTHR30483">
    <property type="entry name" value="LEUCINE-SPECIFIC-BINDING PROTEIN"/>
    <property type="match status" value="1"/>
</dbReference>
<dbReference type="InterPro" id="IPR028081">
    <property type="entry name" value="Leu-bd"/>
</dbReference>
<evidence type="ECO:0000259" key="5">
    <source>
        <dbReference type="Pfam" id="PF13458"/>
    </source>
</evidence>
<comment type="similarity">
    <text evidence="1">Belongs to the leucine-binding protein family.</text>
</comment>
<comment type="caution">
    <text evidence="6">The sequence shown here is derived from an EMBL/GenBank/DDBJ whole genome shotgun (WGS) entry which is preliminary data.</text>
</comment>
<dbReference type="AlphaFoldDB" id="A0A366IEZ3"/>
<sequence>MLKKNKLFLSTLALILMISIMLVGCSGGGGASGDTIKIGALGPLTGEVASYGTATINGVNLAIEEINANGGIDGKQIEIVQYDTKGDKTETINIYNRLRDQDEVVAIIGGVISGETLAIKDLATSDNMPLITATSTALEATEKGSTVFRVCYTDPYQGAAAAKFSIETLGAKSVGILYNTDDAYSVGVTDVYAKAFEDAGLKVTNKLGYPKGEGDFSALLTQVQESNPDIIFLPDYYDKVGKITTQIRRMGLEQDVVGVDGWDSVEKDYAEQVEGYYFVNHFAKTDPDKVVQNFITGYQEKYNAEPNSFAALGYDTAYILTEAIKAAGSTDSQAILDKLAETEHKGVTGSIRFDEKGDVSQKDITIIQLKDGKHELLEKIVVK</sequence>
<dbReference type="PRINTS" id="PR00337">
    <property type="entry name" value="LEUILEVALBP"/>
</dbReference>
<dbReference type="SUPFAM" id="SSF53822">
    <property type="entry name" value="Periplasmic binding protein-like I"/>
    <property type="match status" value="1"/>
</dbReference>
<evidence type="ECO:0000313" key="7">
    <source>
        <dbReference type="Proteomes" id="UP000253490"/>
    </source>
</evidence>
<dbReference type="PROSITE" id="PS51257">
    <property type="entry name" value="PROKAR_LIPOPROTEIN"/>
    <property type="match status" value="1"/>
</dbReference>
<name>A0A366IEZ3_9FIRM</name>
<evidence type="ECO:0000313" key="6">
    <source>
        <dbReference type="EMBL" id="RBP69002.1"/>
    </source>
</evidence>
<dbReference type="PANTHER" id="PTHR30483:SF6">
    <property type="entry name" value="PERIPLASMIC BINDING PROTEIN OF ABC TRANSPORTER FOR NATURAL AMINO ACIDS"/>
    <property type="match status" value="1"/>
</dbReference>
<gene>
    <name evidence="6" type="ORF">DES36_102145</name>
</gene>
<dbReference type="InterPro" id="IPR000709">
    <property type="entry name" value="Leu_Ile_Val-bd"/>
</dbReference>
<evidence type="ECO:0000256" key="2">
    <source>
        <dbReference type="ARBA" id="ARBA00022448"/>
    </source>
</evidence>
<protein>
    <submittedName>
        <fullName evidence="6">Amino acid/amide ABC transporter substrate-binding protein (HAAT family)</fullName>
    </submittedName>
</protein>
<keyword evidence="3" id="KW-0732">Signal</keyword>
<dbReference type="CDD" id="cd06347">
    <property type="entry name" value="PBP1_ABC_LivK_ligand_binding-like"/>
    <property type="match status" value="1"/>
</dbReference>